<dbReference type="RefSeq" id="XP_037890550.1">
    <property type="nucleotide sequence ID" value="XM_038034622.1"/>
</dbReference>
<proteinExistence type="predicted"/>
<keyword evidence="3" id="KW-0862">Zinc</keyword>
<gene>
    <name evidence="9" type="primary">LOC119638038</name>
</gene>
<evidence type="ECO:0000256" key="3">
    <source>
        <dbReference type="ARBA" id="ARBA00022833"/>
    </source>
</evidence>
<evidence type="ECO:0000313" key="8">
    <source>
        <dbReference type="Proteomes" id="UP000092443"/>
    </source>
</evidence>
<evidence type="ECO:0000256" key="5">
    <source>
        <dbReference type="PROSITE-ProRule" id="PRU00309"/>
    </source>
</evidence>
<evidence type="ECO:0000256" key="1">
    <source>
        <dbReference type="ARBA" id="ARBA00022723"/>
    </source>
</evidence>
<keyword evidence="1" id="KW-0479">Metal-binding</keyword>
<feature type="region of interest" description="Disordered" evidence="6">
    <location>
        <begin position="228"/>
        <end position="249"/>
    </location>
</feature>
<keyword evidence="4 5" id="KW-0238">DNA-binding</keyword>
<dbReference type="GeneID" id="119638038"/>
<dbReference type="InterPro" id="IPR006612">
    <property type="entry name" value="THAP_Znf"/>
</dbReference>
<dbReference type="PROSITE" id="PS50950">
    <property type="entry name" value="ZF_THAP"/>
    <property type="match status" value="1"/>
</dbReference>
<dbReference type="SUPFAM" id="SSF57716">
    <property type="entry name" value="Glucocorticoid receptor-like (DNA-binding domain)"/>
    <property type="match status" value="1"/>
</dbReference>
<dbReference type="KEGG" id="gfs:119638038"/>
<keyword evidence="8" id="KW-1185">Reference proteome</keyword>
<dbReference type="AlphaFoldDB" id="A0A9C5YWS6"/>
<organism evidence="8 9">
    <name type="scientific">Glossina fuscipes</name>
    <dbReference type="NCBI Taxonomy" id="7396"/>
    <lineage>
        <taxon>Eukaryota</taxon>
        <taxon>Metazoa</taxon>
        <taxon>Ecdysozoa</taxon>
        <taxon>Arthropoda</taxon>
        <taxon>Hexapoda</taxon>
        <taxon>Insecta</taxon>
        <taxon>Pterygota</taxon>
        <taxon>Neoptera</taxon>
        <taxon>Endopterygota</taxon>
        <taxon>Diptera</taxon>
        <taxon>Brachycera</taxon>
        <taxon>Muscomorpha</taxon>
        <taxon>Hippoboscoidea</taxon>
        <taxon>Glossinidae</taxon>
        <taxon>Glossina</taxon>
    </lineage>
</organism>
<feature type="domain" description="THAP-type" evidence="7">
    <location>
        <begin position="1"/>
        <end position="78"/>
    </location>
</feature>
<evidence type="ECO:0000256" key="2">
    <source>
        <dbReference type="ARBA" id="ARBA00022771"/>
    </source>
</evidence>
<dbReference type="GO" id="GO:0008270">
    <property type="term" value="F:zinc ion binding"/>
    <property type="evidence" value="ECO:0007669"/>
    <property type="project" value="UniProtKB-KW"/>
</dbReference>
<evidence type="ECO:0000256" key="6">
    <source>
        <dbReference type="SAM" id="MobiDB-lite"/>
    </source>
</evidence>
<protein>
    <submittedName>
        <fullName evidence="9">Uncharacterized protein LOC119638038</fullName>
    </submittedName>
</protein>
<evidence type="ECO:0000313" key="9">
    <source>
        <dbReference type="RefSeq" id="XP_037890550.1"/>
    </source>
</evidence>
<sequence length="337" mass="39206">MVNTCIVLTCRYSSVKYGPKRSLLKIPENKVDDWLRILNLSYLNRKLYHICTHHFVPKYIKRCNSRCKFTKNAIPTLHLGTRETESNMLSSIAESSLQICPNRLTPNGLIEMEIAKPASTGCDISSISEYITMNIVKEEPQVNFLTEHEPMTSIKEEHAKNFLTEHEPITFIKEEYQENILTEDEPITSIKEEYEENLLKADEPIALIKEESQEFFLTKNELITSMKKKHQENHVTEDESIASTQEESRKNVLKKDRPIAFVKEESQKYFLTEEESIPFIKEDHQDVFSEKIILAKRSKFPKNEKKRIESCREMAGCKAKSSVEVESYQQCLTIKLM</sequence>
<evidence type="ECO:0000259" key="7">
    <source>
        <dbReference type="PROSITE" id="PS50950"/>
    </source>
</evidence>
<name>A0A9C5YWS6_9MUSC</name>
<dbReference type="Pfam" id="PF05485">
    <property type="entry name" value="THAP"/>
    <property type="match status" value="1"/>
</dbReference>
<dbReference type="GO" id="GO:0003677">
    <property type="term" value="F:DNA binding"/>
    <property type="evidence" value="ECO:0007669"/>
    <property type="project" value="UniProtKB-UniRule"/>
</dbReference>
<dbReference type="Proteomes" id="UP000092443">
    <property type="component" value="Unplaced"/>
</dbReference>
<evidence type="ECO:0000256" key="4">
    <source>
        <dbReference type="ARBA" id="ARBA00023125"/>
    </source>
</evidence>
<keyword evidence="2 5" id="KW-0863">Zinc-finger</keyword>
<reference evidence="9" key="1">
    <citation type="submission" date="2025-08" db="UniProtKB">
        <authorList>
            <consortium name="RefSeq"/>
        </authorList>
    </citation>
    <scope>IDENTIFICATION</scope>
    <source>
        <tissue evidence="9">Whole body pupa</tissue>
    </source>
</reference>
<dbReference type="SMART" id="SM00980">
    <property type="entry name" value="THAP"/>
    <property type="match status" value="1"/>
</dbReference>
<accession>A0A9C5YWS6</accession>